<feature type="domain" description="FAD/NAD(P)-binding" evidence="4">
    <location>
        <begin position="2"/>
        <end position="292"/>
    </location>
</feature>
<dbReference type="Gene3D" id="3.50.50.60">
    <property type="entry name" value="FAD/NAD(P)-binding domain"/>
    <property type="match status" value="2"/>
</dbReference>
<keyword evidence="2" id="KW-0560">Oxidoreductase</keyword>
<evidence type="ECO:0000313" key="6">
    <source>
        <dbReference type="Proteomes" id="UP000185696"/>
    </source>
</evidence>
<reference evidence="5 6" key="1">
    <citation type="submission" date="2016-12" db="EMBL/GenBank/DDBJ databases">
        <title>The draft genome sequence of Actinophytocola xinjiangensis.</title>
        <authorList>
            <person name="Wang W."/>
            <person name="Yuan L."/>
        </authorList>
    </citation>
    <scope>NUCLEOTIDE SEQUENCE [LARGE SCALE GENOMIC DNA]</scope>
    <source>
        <strain evidence="5 6">CGMCC 4.4663</strain>
    </source>
</reference>
<dbReference type="OrthoDB" id="9786503at2"/>
<dbReference type="SUPFAM" id="SSF51905">
    <property type="entry name" value="FAD/NAD(P)-binding domain"/>
    <property type="match status" value="1"/>
</dbReference>
<dbReference type="InterPro" id="IPR036188">
    <property type="entry name" value="FAD/NAD-bd_sf"/>
</dbReference>
<keyword evidence="6" id="KW-1185">Reference proteome</keyword>
<dbReference type="EMBL" id="MSIF01000023">
    <property type="protein sequence ID" value="OLF06106.1"/>
    <property type="molecule type" value="Genomic_DNA"/>
</dbReference>
<dbReference type="InterPro" id="IPR023753">
    <property type="entry name" value="FAD/NAD-binding_dom"/>
</dbReference>
<protein>
    <submittedName>
        <fullName evidence="5">Thioredoxin reductase</fullName>
    </submittedName>
</protein>
<dbReference type="GO" id="GO:0004791">
    <property type="term" value="F:thioredoxin-disulfide reductase (NADPH) activity"/>
    <property type="evidence" value="ECO:0007669"/>
    <property type="project" value="UniProtKB-EC"/>
</dbReference>
<gene>
    <name evidence="5" type="ORF">BLA60_32705</name>
</gene>
<accession>A0A7Z0WIF6</accession>
<dbReference type="Proteomes" id="UP000185696">
    <property type="component" value="Unassembled WGS sequence"/>
</dbReference>
<evidence type="ECO:0000256" key="2">
    <source>
        <dbReference type="ARBA" id="ARBA00023002"/>
    </source>
</evidence>
<dbReference type="AlphaFoldDB" id="A0A7Z0WIF6"/>
<keyword evidence="1" id="KW-0285">Flavoprotein</keyword>
<sequence>MYDVLIVGGGPAGLSAALMLGRARRRVAVVDAGHPRNAPATAMHGYLSRDGLPPADLRAIGRREVAGYGVDLIDDEVVGVIVGEIVGEIDGEIDAVSEGFTVDLGAGPALTARRLLVTTGLRDDLPDIPGLAPLWGTDVVACPYCHGYEVADQPLGVLASGPQGVDKAVLIQGWSRDTVLFTDGYQPGPDDLARLAGKGIAVETATVTRVVAAGGRLRAVELAGGRLVPRTALFAAPTFVPVDGLLRALGCAVTDRGWVEVDSVGRTSVPGVWAAGNVVDPMANVISSAGAAATTAAMLNTELALGALPIPA</sequence>
<dbReference type="PRINTS" id="PR00368">
    <property type="entry name" value="FADPNR"/>
</dbReference>
<name>A0A7Z0WIF6_9PSEU</name>
<organism evidence="5 6">
    <name type="scientific">Actinophytocola xinjiangensis</name>
    <dbReference type="NCBI Taxonomy" id="485602"/>
    <lineage>
        <taxon>Bacteria</taxon>
        <taxon>Bacillati</taxon>
        <taxon>Actinomycetota</taxon>
        <taxon>Actinomycetes</taxon>
        <taxon>Pseudonocardiales</taxon>
        <taxon>Pseudonocardiaceae</taxon>
    </lineage>
</organism>
<evidence type="ECO:0000256" key="1">
    <source>
        <dbReference type="ARBA" id="ARBA00022630"/>
    </source>
</evidence>
<dbReference type="PRINTS" id="PR00469">
    <property type="entry name" value="PNDRDTASEII"/>
</dbReference>
<comment type="catalytic activity">
    <reaction evidence="3">
        <text>[thioredoxin]-dithiol + NADP(+) = [thioredoxin]-disulfide + NADPH + H(+)</text>
        <dbReference type="Rhea" id="RHEA:20345"/>
        <dbReference type="Rhea" id="RHEA-COMP:10698"/>
        <dbReference type="Rhea" id="RHEA-COMP:10700"/>
        <dbReference type="ChEBI" id="CHEBI:15378"/>
        <dbReference type="ChEBI" id="CHEBI:29950"/>
        <dbReference type="ChEBI" id="CHEBI:50058"/>
        <dbReference type="ChEBI" id="CHEBI:57783"/>
        <dbReference type="ChEBI" id="CHEBI:58349"/>
        <dbReference type="EC" id="1.8.1.9"/>
    </reaction>
</comment>
<comment type="caution">
    <text evidence="5">The sequence shown here is derived from an EMBL/GenBank/DDBJ whole genome shotgun (WGS) entry which is preliminary data.</text>
</comment>
<evidence type="ECO:0000259" key="4">
    <source>
        <dbReference type="Pfam" id="PF07992"/>
    </source>
</evidence>
<evidence type="ECO:0000313" key="5">
    <source>
        <dbReference type="EMBL" id="OLF06106.1"/>
    </source>
</evidence>
<dbReference type="Pfam" id="PF07992">
    <property type="entry name" value="Pyr_redox_2"/>
    <property type="match status" value="1"/>
</dbReference>
<dbReference type="PANTHER" id="PTHR48105">
    <property type="entry name" value="THIOREDOXIN REDUCTASE 1-RELATED-RELATED"/>
    <property type="match status" value="1"/>
</dbReference>
<evidence type="ECO:0000256" key="3">
    <source>
        <dbReference type="ARBA" id="ARBA00048132"/>
    </source>
</evidence>
<dbReference type="RefSeq" id="WP_075136914.1">
    <property type="nucleotide sequence ID" value="NZ_MSIF01000023.1"/>
</dbReference>
<dbReference type="InterPro" id="IPR050097">
    <property type="entry name" value="Ferredoxin-NADP_redctase_2"/>
</dbReference>
<proteinExistence type="predicted"/>